<accession>F4QG90</accession>
<name>F4QG90_9CAUL</name>
<dbReference type="AlphaFoldDB" id="F4QG90"/>
<dbReference type="HOGENOM" id="CLU_472254_0_0_5"/>
<keyword evidence="4" id="KW-1185">Reference proteome</keyword>
<keyword evidence="2" id="KW-0472">Membrane</keyword>
<feature type="transmembrane region" description="Helical" evidence="2">
    <location>
        <begin position="396"/>
        <end position="415"/>
    </location>
</feature>
<proteinExistence type="predicted"/>
<feature type="region of interest" description="Disordered" evidence="1">
    <location>
        <begin position="1"/>
        <end position="32"/>
    </location>
</feature>
<protein>
    <submittedName>
        <fullName evidence="3">Tail length tape measure protein</fullName>
    </submittedName>
</protein>
<organism evidence="3 4">
    <name type="scientific">Asticcacaulis biprosthecium C19</name>
    <dbReference type="NCBI Taxonomy" id="715226"/>
    <lineage>
        <taxon>Bacteria</taxon>
        <taxon>Pseudomonadati</taxon>
        <taxon>Pseudomonadota</taxon>
        <taxon>Alphaproteobacteria</taxon>
        <taxon>Caulobacterales</taxon>
        <taxon>Caulobacteraceae</taxon>
        <taxon>Asticcacaulis</taxon>
    </lineage>
</organism>
<feature type="transmembrane region" description="Helical" evidence="2">
    <location>
        <begin position="351"/>
        <end position="376"/>
    </location>
</feature>
<dbReference type="EMBL" id="GL883077">
    <property type="protein sequence ID" value="EGF92418.1"/>
    <property type="molecule type" value="Genomic_DNA"/>
</dbReference>
<evidence type="ECO:0000256" key="1">
    <source>
        <dbReference type="SAM" id="MobiDB-lite"/>
    </source>
</evidence>
<keyword evidence="2" id="KW-0812">Transmembrane</keyword>
<keyword evidence="2" id="KW-1133">Transmembrane helix</keyword>
<dbReference type="Proteomes" id="UP000006512">
    <property type="component" value="Unassembled WGS sequence"/>
</dbReference>
<gene>
    <name evidence="3" type="ORF">ABI_08540</name>
</gene>
<dbReference type="eggNOG" id="COG5412">
    <property type="taxonomic scope" value="Bacteria"/>
</dbReference>
<feature type="region of interest" description="Disordered" evidence="1">
    <location>
        <begin position="555"/>
        <end position="577"/>
    </location>
</feature>
<evidence type="ECO:0000313" key="4">
    <source>
        <dbReference type="Proteomes" id="UP000006512"/>
    </source>
</evidence>
<reference evidence="4" key="1">
    <citation type="submission" date="2011-03" db="EMBL/GenBank/DDBJ databases">
        <title>Draft genome sequence of Brevundimonas diminuta.</title>
        <authorList>
            <person name="Brown P.J.B."/>
            <person name="Buechlein A."/>
            <person name="Hemmerich C."/>
            <person name="Brun Y.V."/>
        </authorList>
    </citation>
    <scope>NUCLEOTIDE SEQUENCE [LARGE SCALE GENOMIC DNA]</scope>
    <source>
        <strain evidence="4">C19</strain>
    </source>
</reference>
<sequence>MEDTGRAADNAGDDIEHAGDQAEETGEQLETSGKKWQRFGAVMGTSIAKGAGIAVAGIGAVVTAGTALVTGAAMFVRSQSQAADAIVQSAQACGVGVQAYQRLKYAAADSAVGSDLLDQSLKTLSNNMISAQAGEKSKVAVFRAMGIAVKDTAGKYKSADAVFAEVADHFAKMPDGPKKTAQAMRAFGDAGANLIPLLNKGSKNLREMGDEGLRLGLILSDETLSASQKLNAVWDTMDKQIAGVSLALFAGLLPPITQLITKINTIIDQNKGAILDGMTRGLNWISANLPAILTGIASFCNFLKDTAVFAAGVTQALGGLNGVVDTFVVLMAGKMALGLASTIASIWGLNVALWGCPIVWIIAGITAVAVGAFMIVRHWDTVKAWLGKFWDWLGKGFNSIVLLAVPFIGIPVLVIKHWKGITTFFAGIWTGIEQAFTAGVDAVWNALPEWFRNVLKGIGFVVKVAADGIANAVAEPAEEKTHAANGKPLTKAAPAAISPTPTPAVAASTPVIRAANGKALSQAPAQSLRGQGLQNSNTPMKGRIAVEFVNAPPMKIPEMESSDNLDLTANRGLQRAR</sequence>
<evidence type="ECO:0000313" key="3">
    <source>
        <dbReference type="EMBL" id="EGF92418.1"/>
    </source>
</evidence>
<evidence type="ECO:0000256" key="2">
    <source>
        <dbReference type="SAM" id="Phobius"/>
    </source>
</evidence>
<dbReference type="STRING" id="715226.ABI_08540"/>